<name>A0A7G9FUC1_9FIRM</name>
<dbReference type="InterPro" id="IPR003615">
    <property type="entry name" value="HNH_nuc"/>
</dbReference>
<dbReference type="Gene3D" id="1.10.30.50">
    <property type="match status" value="1"/>
</dbReference>
<gene>
    <name evidence="2" type="ORF">H9Q77_13910</name>
</gene>
<dbReference type="SMART" id="SM00507">
    <property type="entry name" value="HNHc"/>
    <property type="match status" value="1"/>
</dbReference>
<dbReference type="GO" id="GO:0004519">
    <property type="term" value="F:endonuclease activity"/>
    <property type="evidence" value="ECO:0007669"/>
    <property type="project" value="UniProtKB-KW"/>
</dbReference>
<evidence type="ECO:0000313" key="2">
    <source>
        <dbReference type="EMBL" id="QNM02153.1"/>
    </source>
</evidence>
<evidence type="ECO:0000259" key="1">
    <source>
        <dbReference type="SMART" id="SM00507"/>
    </source>
</evidence>
<dbReference type="EMBL" id="CP060633">
    <property type="protein sequence ID" value="QNM02153.1"/>
    <property type="molecule type" value="Genomic_DNA"/>
</dbReference>
<dbReference type="KEGG" id="ssun:H9Q77_13910"/>
<keyword evidence="2" id="KW-0255">Endonuclease</keyword>
<accession>A0A7G9FUC1</accession>
<keyword evidence="2" id="KW-0540">Nuclease</keyword>
<proteinExistence type="predicted"/>
<evidence type="ECO:0000313" key="3">
    <source>
        <dbReference type="Proteomes" id="UP000515981"/>
    </source>
</evidence>
<dbReference type="InterPro" id="IPR002711">
    <property type="entry name" value="HNH"/>
</dbReference>
<reference evidence="2 3" key="1">
    <citation type="submission" date="2020-08" db="EMBL/GenBank/DDBJ databases">
        <authorList>
            <person name="Liu C."/>
            <person name="Sun Q."/>
        </authorList>
    </citation>
    <scope>NUCLEOTIDE SEQUENCE [LARGE SCALE GENOMIC DNA]</scope>
    <source>
        <strain evidence="2 3">NSJ-8</strain>
    </source>
</reference>
<sequence>MRIHGDKIVTRRSVVEKRTPYGEYLDILREDFAGICGYCGKSEYVTKNAFEIDHFIPRKYAPELEEDYSNMVYSCYECNRKKASKWPSKDKNRQFLDGIGFVDPVSEEYDVHMERDAQGNIIGKTAAGRYMVQVGFEFDKRPMREIYKALQLIDKKQQLRKKMQNVSDDEFHEYIEVDQLLEQLQQTLFTKKE</sequence>
<dbReference type="CDD" id="cd00085">
    <property type="entry name" value="HNHc"/>
    <property type="match status" value="1"/>
</dbReference>
<dbReference type="GO" id="GO:0003676">
    <property type="term" value="F:nucleic acid binding"/>
    <property type="evidence" value="ECO:0007669"/>
    <property type="project" value="InterPro"/>
</dbReference>
<dbReference type="RefSeq" id="WP_249325942.1">
    <property type="nucleotide sequence ID" value="NZ_CP060633.1"/>
</dbReference>
<protein>
    <submittedName>
        <fullName evidence="2">HNH endonuclease</fullName>
    </submittedName>
</protein>
<keyword evidence="3" id="KW-1185">Reference proteome</keyword>
<dbReference type="GO" id="GO:0008270">
    <property type="term" value="F:zinc ion binding"/>
    <property type="evidence" value="ECO:0007669"/>
    <property type="project" value="InterPro"/>
</dbReference>
<feature type="domain" description="HNH nuclease" evidence="1">
    <location>
        <begin position="24"/>
        <end position="80"/>
    </location>
</feature>
<dbReference type="Proteomes" id="UP000515981">
    <property type="component" value="Chromosome"/>
</dbReference>
<dbReference type="Pfam" id="PF01844">
    <property type="entry name" value="HNH"/>
    <property type="match status" value="1"/>
</dbReference>
<dbReference type="AlphaFoldDB" id="A0A7G9FUC1"/>
<keyword evidence="2" id="KW-0378">Hydrolase</keyword>
<organism evidence="2 3">
    <name type="scientific">Simiaoa sunii</name>
    <dbReference type="NCBI Taxonomy" id="2763672"/>
    <lineage>
        <taxon>Bacteria</taxon>
        <taxon>Bacillati</taxon>
        <taxon>Bacillota</taxon>
        <taxon>Clostridia</taxon>
        <taxon>Lachnospirales</taxon>
        <taxon>Lachnospiraceae</taxon>
        <taxon>Simiaoa</taxon>
    </lineage>
</organism>